<comment type="similarity">
    <text evidence="1">Belongs to the asp23 family.</text>
</comment>
<dbReference type="PANTHER" id="PTHR34297">
    <property type="entry name" value="HYPOTHETICAL CYTOSOLIC PROTEIN-RELATED"/>
    <property type="match status" value="1"/>
</dbReference>
<evidence type="ECO:0008006" key="5">
    <source>
        <dbReference type="Google" id="ProtNLM"/>
    </source>
</evidence>
<feature type="region of interest" description="Disordered" evidence="2">
    <location>
        <begin position="126"/>
        <end position="152"/>
    </location>
</feature>
<gene>
    <name evidence="3" type="ORF">FC62_GL000031</name>
</gene>
<evidence type="ECO:0000256" key="1">
    <source>
        <dbReference type="ARBA" id="ARBA00005721"/>
    </source>
</evidence>
<reference evidence="3 4" key="1">
    <citation type="journal article" date="2015" name="Genome Announc.">
        <title>Expanding the biotechnology potential of lactobacilli through comparative genomics of 213 strains and associated genera.</title>
        <authorList>
            <person name="Sun Z."/>
            <person name="Harris H.M."/>
            <person name="McCann A."/>
            <person name="Guo C."/>
            <person name="Argimon S."/>
            <person name="Zhang W."/>
            <person name="Yang X."/>
            <person name="Jeffery I.B."/>
            <person name="Cooney J.C."/>
            <person name="Kagawa T.F."/>
            <person name="Liu W."/>
            <person name="Song Y."/>
            <person name="Salvetti E."/>
            <person name="Wrobel A."/>
            <person name="Rasinkangas P."/>
            <person name="Parkhill J."/>
            <person name="Rea M.C."/>
            <person name="O'Sullivan O."/>
            <person name="Ritari J."/>
            <person name="Douillard F.P."/>
            <person name="Paul Ross R."/>
            <person name="Yang R."/>
            <person name="Briner A.E."/>
            <person name="Felis G.E."/>
            <person name="de Vos W.M."/>
            <person name="Barrangou R."/>
            <person name="Klaenhammer T.R."/>
            <person name="Caufield P.W."/>
            <person name="Cui Y."/>
            <person name="Zhang H."/>
            <person name="O'Toole P.W."/>
        </authorList>
    </citation>
    <scope>NUCLEOTIDE SEQUENCE [LARGE SCALE GENOMIC DNA]</scope>
    <source>
        <strain evidence="3 4">DSM 20534</strain>
    </source>
</reference>
<dbReference type="InterPro" id="IPR005531">
    <property type="entry name" value="Asp23"/>
</dbReference>
<evidence type="ECO:0000313" key="3">
    <source>
        <dbReference type="EMBL" id="KRK38349.1"/>
    </source>
</evidence>
<dbReference type="Pfam" id="PF03780">
    <property type="entry name" value="Asp23"/>
    <property type="match status" value="1"/>
</dbReference>
<protein>
    <recommendedName>
        <fullName evidence="5">Alkaline shock protein</fullName>
    </recommendedName>
</protein>
<comment type="caution">
    <text evidence="3">The sequence shown here is derived from an EMBL/GenBank/DDBJ whole genome shotgun (WGS) entry which is preliminary data.</text>
</comment>
<dbReference type="PATRIC" id="fig|1423722.3.peg.31"/>
<evidence type="ECO:0000256" key="2">
    <source>
        <dbReference type="SAM" id="MobiDB-lite"/>
    </source>
</evidence>
<dbReference type="Proteomes" id="UP000050909">
    <property type="component" value="Unassembled WGS sequence"/>
</dbReference>
<accession>A0A0R1GVI2</accession>
<keyword evidence="4" id="KW-1185">Reference proteome</keyword>
<dbReference type="EMBL" id="AZCV01000001">
    <property type="protein sequence ID" value="KRK38349.1"/>
    <property type="molecule type" value="Genomic_DNA"/>
</dbReference>
<proteinExistence type="inferred from homology"/>
<dbReference type="RefSeq" id="WP_054744857.1">
    <property type="nucleotide sequence ID" value="NZ_AZCV01000001.1"/>
</dbReference>
<name>A0A0R1GVI2_9LACO</name>
<organism evidence="3 4">
    <name type="scientific">Amylolactobacillus amylotrophicus DSM 20534</name>
    <dbReference type="NCBI Taxonomy" id="1423722"/>
    <lineage>
        <taxon>Bacteria</taxon>
        <taxon>Bacillati</taxon>
        <taxon>Bacillota</taxon>
        <taxon>Bacilli</taxon>
        <taxon>Lactobacillales</taxon>
        <taxon>Lactobacillaceae</taxon>
        <taxon>Amylolactobacillus</taxon>
    </lineage>
</organism>
<dbReference type="PANTHER" id="PTHR34297:SF1">
    <property type="entry name" value="ASP23_GLS24 FAMILY ENVELOPE STRESS RESPONSE PROTEIN"/>
    <property type="match status" value="1"/>
</dbReference>
<sequence>MAENSTIILTNENEDNQIKIDLRVLEVILGIAATKVDGVYEMRGTLANNINKLFGRENHGKGVDLKVVDNELLADVYAYFKSGVNIPKVALELQKKLQTQLEQMTDLKLKEINIHVVGLYSIKEEEQANPGSLFSNSEEETDEQALTKEQLD</sequence>
<evidence type="ECO:0000313" key="4">
    <source>
        <dbReference type="Proteomes" id="UP000050909"/>
    </source>
</evidence>
<dbReference type="AlphaFoldDB" id="A0A0R1GVI2"/>